<organism evidence="11 12">
    <name type="scientific">Helicobacter hepaticus (strain ATCC 51449 / 3B1)</name>
    <dbReference type="NCBI Taxonomy" id="235279"/>
    <lineage>
        <taxon>Bacteria</taxon>
        <taxon>Pseudomonadati</taxon>
        <taxon>Campylobacterota</taxon>
        <taxon>Epsilonproteobacteria</taxon>
        <taxon>Campylobacterales</taxon>
        <taxon>Helicobacteraceae</taxon>
        <taxon>Helicobacter</taxon>
    </lineage>
</organism>
<dbReference type="PANTHER" id="PTHR10683">
    <property type="entry name" value="TRANSALDOLASE"/>
    <property type="match status" value="1"/>
</dbReference>
<evidence type="ECO:0000256" key="7">
    <source>
        <dbReference type="ARBA" id="ARBA00022679"/>
    </source>
</evidence>
<dbReference type="EMBL" id="AE017125">
    <property type="protein sequence ID" value="AAP77737.1"/>
    <property type="molecule type" value="Genomic_DNA"/>
</dbReference>
<dbReference type="PANTHER" id="PTHR10683:SF31">
    <property type="entry name" value="TRANSALDOLASE"/>
    <property type="match status" value="1"/>
</dbReference>
<evidence type="ECO:0000256" key="1">
    <source>
        <dbReference type="ARBA" id="ARBA00003518"/>
    </source>
</evidence>
<evidence type="ECO:0000256" key="2">
    <source>
        <dbReference type="ARBA" id="ARBA00004496"/>
    </source>
</evidence>
<evidence type="ECO:0000256" key="10">
    <source>
        <dbReference type="HAMAP-Rule" id="MF_00493"/>
    </source>
</evidence>
<keyword evidence="12" id="KW-1185">Reference proteome</keyword>
<evidence type="ECO:0000256" key="4">
    <source>
        <dbReference type="ARBA" id="ARBA00008426"/>
    </source>
</evidence>
<gene>
    <name evidence="10 11" type="primary">tal</name>
    <name evidence="11" type="ordered locus">HH_1140</name>
</gene>
<protein>
    <recommendedName>
        <fullName evidence="5 10">Transaldolase</fullName>
        <ecNumber evidence="5 10">2.2.1.2</ecNumber>
    </recommendedName>
</protein>
<reference evidence="11 12" key="1">
    <citation type="journal article" date="2003" name="Proc. Natl. Acad. Sci. U.S.A.">
        <title>The complete genome sequence of the carcinogenic bacterium Helicobacter hepaticus.</title>
        <authorList>
            <person name="Suerbaum S."/>
            <person name="Josenhans C."/>
            <person name="Sterzenbach T."/>
            <person name="Drescher B."/>
            <person name="Brandt P."/>
            <person name="Bell M."/>
            <person name="Droege M."/>
            <person name="Fartmann B."/>
            <person name="Fischer H.-P."/>
            <person name="Ge Z."/>
            <person name="Hoerster A."/>
            <person name="Holland R."/>
            <person name="Klein K."/>
            <person name="Koenig J."/>
            <person name="Macko L."/>
            <person name="Mendz G.L."/>
            <person name="Nyakatura G."/>
            <person name="Schauer D.B."/>
            <person name="Shen Z."/>
            <person name="Weber J."/>
            <person name="Frosch M."/>
            <person name="Fox J.G."/>
        </authorList>
    </citation>
    <scope>NUCLEOTIDE SEQUENCE [LARGE SCALE GENOMIC DNA]</scope>
    <source>
        <strain evidence="12">ATCC 51449 / 3B1</strain>
    </source>
</reference>
<dbReference type="Proteomes" id="UP000002495">
    <property type="component" value="Chromosome"/>
</dbReference>
<proteinExistence type="inferred from homology"/>
<evidence type="ECO:0000256" key="5">
    <source>
        <dbReference type="ARBA" id="ARBA00013151"/>
    </source>
</evidence>
<evidence type="ECO:0000256" key="8">
    <source>
        <dbReference type="ARBA" id="ARBA00023126"/>
    </source>
</evidence>
<dbReference type="HOGENOM" id="CLU_050771_1_0_7"/>
<dbReference type="GO" id="GO:0004801">
    <property type="term" value="F:transaldolase activity"/>
    <property type="evidence" value="ECO:0007669"/>
    <property type="project" value="UniProtKB-UniRule"/>
</dbReference>
<dbReference type="GO" id="GO:0005975">
    <property type="term" value="P:carbohydrate metabolic process"/>
    <property type="evidence" value="ECO:0007669"/>
    <property type="project" value="InterPro"/>
</dbReference>
<dbReference type="eggNOG" id="COG0176">
    <property type="taxonomic scope" value="Bacteria"/>
</dbReference>
<comment type="subcellular location">
    <subcellularLocation>
        <location evidence="2 10">Cytoplasm</location>
    </subcellularLocation>
</comment>
<keyword evidence="9 10" id="KW-0704">Schiff base</keyword>
<feature type="active site" description="Schiff-base intermediate with substrate" evidence="10">
    <location>
        <position position="80"/>
    </location>
</feature>
<dbReference type="EC" id="2.2.1.2" evidence="5 10"/>
<dbReference type="NCBIfam" id="NF003026">
    <property type="entry name" value="PRK03903.1"/>
    <property type="match status" value="1"/>
</dbReference>
<dbReference type="Gene3D" id="3.20.20.70">
    <property type="entry name" value="Aldolase class I"/>
    <property type="match status" value="1"/>
</dbReference>
<comment type="similarity">
    <text evidence="4 10">Belongs to the transaldolase family. Type 2 subfamily.</text>
</comment>
<dbReference type="InterPro" id="IPR013785">
    <property type="entry name" value="Aldolase_TIM"/>
</dbReference>
<evidence type="ECO:0000256" key="3">
    <source>
        <dbReference type="ARBA" id="ARBA00004857"/>
    </source>
</evidence>
<dbReference type="SUPFAM" id="SSF51569">
    <property type="entry name" value="Aldolase"/>
    <property type="match status" value="1"/>
</dbReference>
<dbReference type="InterPro" id="IPR004732">
    <property type="entry name" value="Transaldolase_2"/>
</dbReference>
<dbReference type="GO" id="GO:0005737">
    <property type="term" value="C:cytoplasm"/>
    <property type="evidence" value="ECO:0007669"/>
    <property type="project" value="UniProtKB-SubCell"/>
</dbReference>
<dbReference type="GO" id="GO:0006098">
    <property type="term" value="P:pentose-phosphate shunt"/>
    <property type="evidence" value="ECO:0007669"/>
    <property type="project" value="UniProtKB-UniRule"/>
</dbReference>
<dbReference type="NCBIfam" id="TIGR00876">
    <property type="entry name" value="tal_mycobact"/>
    <property type="match status" value="1"/>
</dbReference>
<name>Q7VH27_HELHP</name>
<comment type="function">
    <text evidence="1 10">Transaldolase is important for the balance of metabolites in the pentose-phosphate pathway.</text>
</comment>
<comment type="pathway">
    <text evidence="3 10">Carbohydrate degradation; pentose phosphate pathway; D-glyceraldehyde 3-phosphate and beta-D-fructose 6-phosphate from D-ribose 5-phosphate and D-xylulose 5-phosphate (non-oxidative stage): step 2/3.</text>
</comment>
<evidence type="ECO:0000256" key="9">
    <source>
        <dbReference type="ARBA" id="ARBA00023270"/>
    </source>
</evidence>
<keyword evidence="8 10" id="KW-0570">Pentose shunt</keyword>
<sequence>MYQNAIAKLKGKNPKEIYEHLALEDIHRAAQILKYLWESNPTQGFISLEIDPLLCDDVAQSVDEGVRLYHSIAMPNVMIKVPATFAGYEIMNALATKGININATLVFTPSQAKECALALQEGFKKAQDSHLEHSNLLQGVISVFVSRFDRVVDEHIVQSHLCSQVGIMNAMDCYEVIEQYNVSHIRTLFASTGVKGEDLPKSYYIDKLILPHSINTAPLESIRAYQMSEDKEQKSLINISSRLAFWEDMKEKNIHRDIIAHRLLDEGLVAFKQSFEDLLKSL</sequence>
<comment type="catalytic activity">
    <reaction evidence="10">
        <text>D-sedoheptulose 7-phosphate + D-glyceraldehyde 3-phosphate = D-erythrose 4-phosphate + beta-D-fructose 6-phosphate</text>
        <dbReference type="Rhea" id="RHEA:17053"/>
        <dbReference type="ChEBI" id="CHEBI:16897"/>
        <dbReference type="ChEBI" id="CHEBI:57483"/>
        <dbReference type="ChEBI" id="CHEBI:57634"/>
        <dbReference type="ChEBI" id="CHEBI:59776"/>
        <dbReference type="EC" id="2.2.1.2"/>
    </reaction>
</comment>
<evidence type="ECO:0000256" key="6">
    <source>
        <dbReference type="ARBA" id="ARBA00022490"/>
    </source>
</evidence>
<dbReference type="AlphaFoldDB" id="Q7VH27"/>
<evidence type="ECO:0000313" key="12">
    <source>
        <dbReference type="Proteomes" id="UP000002495"/>
    </source>
</evidence>
<keyword evidence="7 10" id="KW-0808">Transferase</keyword>
<dbReference type="UniPathway" id="UPA00115">
    <property type="reaction ID" value="UER00414"/>
</dbReference>
<dbReference type="STRING" id="235279.HH_1140"/>
<dbReference type="HAMAP" id="MF_00493">
    <property type="entry name" value="Transaldolase_2"/>
    <property type="match status" value="1"/>
</dbReference>
<evidence type="ECO:0000313" key="11">
    <source>
        <dbReference type="EMBL" id="AAP77737.1"/>
    </source>
</evidence>
<accession>Q7VH27</accession>
<dbReference type="KEGG" id="hhe:HH_1140"/>
<dbReference type="Pfam" id="PF00923">
    <property type="entry name" value="TAL_FSA"/>
    <property type="match status" value="1"/>
</dbReference>
<dbReference type="InterPro" id="IPR001585">
    <property type="entry name" value="TAL/FSA"/>
</dbReference>
<keyword evidence="6 10" id="KW-0963">Cytoplasm</keyword>